<reference evidence="3" key="1">
    <citation type="journal article" date="2017" name="Nature">
        <title>The genome of Chenopodium quinoa.</title>
        <authorList>
            <person name="Jarvis D.E."/>
            <person name="Ho Y.S."/>
            <person name="Lightfoot D.J."/>
            <person name="Schmoeckel S.M."/>
            <person name="Li B."/>
            <person name="Borm T.J.A."/>
            <person name="Ohyanagi H."/>
            <person name="Mineta K."/>
            <person name="Michell C.T."/>
            <person name="Saber N."/>
            <person name="Kharbatia N.M."/>
            <person name="Rupper R.R."/>
            <person name="Sharp A.R."/>
            <person name="Dally N."/>
            <person name="Boughton B.A."/>
            <person name="Woo Y.H."/>
            <person name="Gao G."/>
            <person name="Schijlen E.G.W.M."/>
            <person name="Guo X."/>
            <person name="Momin A.A."/>
            <person name="Negrao S."/>
            <person name="Al-Babili S."/>
            <person name="Gehring C."/>
            <person name="Roessner U."/>
            <person name="Jung C."/>
            <person name="Murphy K."/>
            <person name="Arold S.T."/>
            <person name="Gojobori T."/>
            <person name="van der Linden C.G."/>
            <person name="van Loo E.N."/>
            <person name="Jellen E.N."/>
            <person name="Maughan P.J."/>
            <person name="Tester M."/>
        </authorList>
    </citation>
    <scope>NUCLEOTIDE SEQUENCE [LARGE SCALE GENOMIC DNA]</scope>
    <source>
        <strain evidence="3">cv. PI 614886</strain>
    </source>
</reference>
<evidence type="ECO:0000256" key="1">
    <source>
        <dbReference type="SAM" id="Coils"/>
    </source>
</evidence>
<evidence type="ECO:0000313" key="4">
    <source>
        <dbReference type="Proteomes" id="UP000596660"/>
    </source>
</evidence>
<proteinExistence type="predicted"/>
<feature type="coiled-coil region" evidence="1">
    <location>
        <begin position="80"/>
        <end position="159"/>
    </location>
</feature>
<dbReference type="Gramene" id="AUR62008111-RA">
    <property type="protein sequence ID" value="AUR62008111-RA:cds"/>
    <property type="gene ID" value="AUR62008111"/>
</dbReference>
<dbReference type="InterPro" id="IPR045177">
    <property type="entry name" value="FDM1-5/IDN2"/>
</dbReference>
<dbReference type="OMA" id="ALWITQE"/>
<dbReference type="Proteomes" id="UP000596660">
    <property type="component" value="Unplaced"/>
</dbReference>
<organism evidence="3 4">
    <name type="scientific">Chenopodium quinoa</name>
    <name type="common">Quinoa</name>
    <dbReference type="NCBI Taxonomy" id="63459"/>
    <lineage>
        <taxon>Eukaryota</taxon>
        <taxon>Viridiplantae</taxon>
        <taxon>Streptophyta</taxon>
        <taxon>Embryophyta</taxon>
        <taxon>Tracheophyta</taxon>
        <taxon>Spermatophyta</taxon>
        <taxon>Magnoliopsida</taxon>
        <taxon>eudicotyledons</taxon>
        <taxon>Gunneridae</taxon>
        <taxon>Pentapetalae</taxon>
        <taxon>Caryophyllales</taxon>
        <taxon>Chenopodiaceae</taxon>
        <taxon>Chenopodioideae</taxon>
        <taxon>Atripliceae</taxon>
        <taxon>Chenopodium</taxon>
    </lineage>
</organism>
<reference evidence="3" key="2">
    <citation type="submission" date="2021-03" db="UniProtKB">
        <authorList>
            <consortium name="EnsemblPlants"/>
        </authorList>
    </citation>
    <scope>IDENTIFICATION</scope>
</reference>
<sequence length="280" mass="33175">MQQMARDHVGKILQEREKMMHELDAKRKELDRRTRELSKCEVITVRERQKLDKEKQQNDERNKSLYMASMEQQKADENVLRLVEKQKREQEEALKKILQLEKELDAKQKLQLEIEELKGKLEITKHLGNDDDAAVQKKLKMLTEELNEKIEKMNSLEDLNQVLMVKQRKSNDELQPARKELITVHILHFVSVLAILEPEIGLVMQEVIDEQDEDLKRLKEKWGAEVYKTVATALLEINEYNPSGRYPVNELWNFKEGRKATVKEVVSYIFKHLKSLKHKR</sequence>
<keyword evidence="1" id="KW-0175">Coiled coil</keyword>
<dbReference type="PANTHER" id="PTHR21596:SF3">
    <property type="entry name" value="FACTOR OF DNA METHYLATION 1-RELATED"/>
    <property type="match status" value="1"/>
</dbReference>
<dbReference type="EnsemblPlants" id="AUR62008111-RA">
    <property type="protein sequence ID" value="AUR62008111-RA:cds"/>
    <property type="gene ID" value="AUR62008111"/>
</dbReference>
<keyword evidence="4" id="KW-1185">Reference proteome</keyword>
<dbReference type="InterPro" id="IPR005379">
    <property type="entry name" value="FDM1-5/IDN2_XH"/>
</dbReference>
<feature type="domain" description="Factor of DNA methylation 1-5/IDN2" evidence="2">
    <location>
        <begin position="204"/>
        <end position="279"/>
    </location>
</feature>
<dbReference type="PANTHER" id="PTHR21596">
    <property type="entry name" value="RIBONUCLEASE P SUBUNIT P38"/>
    <property type="match status" value="1"/>
</dbReference>
<name>A0A803L8C2_CHEQI</name>
<dbReference type="Pfam" id="PF03469">
    <property type="entry name" value="XH"/>
    <property type="match status" value="1"/>
</dbReference>
<protein>
    <recommendedName>
        <fullName evidence="2">Factor of DNA methylation 1-5/IDN2 domain-containing protein</fullName>
    </recommendedName>
</protein>
<accession>A0A803L8C2</accession>
<evidence type="ECO:0000313" key="3">
    <source>
        <dbReference type="EnsemblPlants" id="AUR62008111-RA:cds"/>
    </source>
</evidence>
<dbReference type="GO" id="GO:0080188">
    <property type="term" value="P:gene silencing by siRNA-directed DNA methylation"/>
    <property type="evidence" value="ECO:0007669"/>
    <property type="project" value="InterPro"/>
</dbReference>
<evidence type="ECO:0000259" key="2">
    <source>
        <dbReference type="Pfam" id="PF03469"/>
    </source>
</evidence>
<dbReference type="AlphaFoldDB" id="A0A803L8C2"/>